<evidence type="ECO:0000313" key="3">
    <source>
        <dbReference type="Proteomes" id="UP000308365"/>
    </source>
</evidence>
<comment type="caution">
    <text evidence="2">The sequence shown here is derived from an EMBL/GenBank/DDBJ whole genome shotgun (WGS) entry which is preliminary data.</text>
</comment>
<reference evidence="3" key="1">
    <citation type="journal article" date="2019" name="IScience">
        <title>Narwhal Genome Reveals Long-Term Low Genetic Diversity despite Current Large Abundance Size.</title>
        <authorList>
            <person name="Westbury M.V."/>
            <person name="Petersen B."/>
            <person name="Garde E."/>
            <person name="Heide-Jorgensen M.P."/>
            <person name="Lorenzen E.D."/>
        </authorList>
    </citation>
    <scope>NUCLEOTIDE SEQUENCE [LARGE SCALE GENOMIC DNA]</scope>
</reference>
<feature type="region of interest" description="Disordered" evidence="1">
    <location>
        <begin position="168"/>
        <end position="187"/>
    </location>
</feature>
<organism evidence="2 3">
    <name type="scientific">Monodon monoceros</name>
    <name type="common">Narwhal</name>
    <name type="synonym">Ceratodon monodon</name>
    <dbReference type="NCBI Taxonomy" id="40151"/>
    <lineage>
        <taxon>Eukaryota</taxon>
        <taxon>Metazoa</taxon>
        <taxon>Chordata</taxon>
        <taxon>Craniata</taxon>
        <taxon>Vertebrata</taxon>
        <taxon>Euteleostomi</taxon>
        <taxon>Mammalia</taxon>
        <taxon>Eutheria</taxon>
        <taxon>Laurasiatheria</taxon>
        <taxon>Artiodactyla</taxon>
        <taxon>Whippomorpha</taxon>
        <taxon>Cetacea</taxon>
        <taxon>Odontoceti</taxon>
        <taxon>Monodontidae</taxon>
        <taxon>Monodon</taxon>
    </lineage>
</organism>
<dbReference type="AlphaFoldDB" id="A0A4U1EVD1"/>
<gene>
    <name evidence="2" type="ORF">EI555_007963</name>
</gene>
<dbReference type="Proteomes" id="UP000308365">
    <property type="component" value="Unassembled WGS sequence"/>
</dbReference>
<feature type="non-terminal residue" evidence="2">
    <location>
        <position position="187"/>
    </location>
</feature>
<sequence length="187" mass="20205">MSVVNVGSPLGKGPTFRSTREFTLEQRLTSAVNVGNVLAKTLFSLRTREFTLAKGLISAVNVETPEFTLEKNHMRRILNEENSLAKASSLLNTEKLTPQKGLISAADVEKFSVKGRYFVNSAVFTGGELRNAVKARGRRRARFSELRLRLGVGAIRPDSVLGGWCRSARAPPSPTNSAGAGADVSDS</sequence>
<evidence type="ECO:0000313" key="2">
    <source>
        <dbReference type="EMBL" id="TKC40695.1"/>
    </source>
</evidence>
<dbReference type="PANTHER" id="PTHR14947">
    <property type="entry name" value="ZINC FINGER PROTEIN"/>
    <property type="match status" value="1"/>
</dbReference>
<dbReference type="EMBL" id="RWIC01000720">
    <property type="protein sequence ID" value="TKC40695.1"/>
    <property type="molecule type" value="Genomic_DNA"/>
</dbReference>
<protein>
    <submittedName>
        <fullName evidence="2">Uncharacterized protein</fullName>
    </submittedName>
</protein>
<name>A0A4U1EVD1_MONMO</name>
<proteinExistence type="predicted"/>
<evidence type="ECO:0000256" key="1">
    <source>
        <dbReference type="SAM" id="MobiDB-lite"/>
    </source>
</evidence>
<dbReference type="PANTHER" id="PTHR14947:SF25">
    <property type="entry name" value="C2H2-TYPE DOMAIN-CONTAINING PROTEIN"/>
    <property type="match status" value="1"/>
</dbReference>
<accession>A0A4U1EVD1</accession>
<dbReference type="InterPro" id="IPR039938">
    <property type="entry name" value="Sp4-like"/>
</dbReference>